<dbReference type="InterPro" id="IPR045237">
    <property type="entry name" value="COPS7/eIF3m"/>
</dbReference>
<dbReference type="PANTHER" id="PTHR15350">
    <property type="entry name" value="COP9 SIGNALOSOME COMPLEX SUBUNIT 7/DENDRITIC CELL PROTEIN GA17"/>
    <property type="match status" value="1"/>
</dbReference>
<dbReference type="InterPro" id="IPR000717">
    <property type="entry name" value="PCI_dom"/>
</dbReference>
<evidence type="ECO:0000256" key="1">
    <source>
        <dbReference type="ARBA" id="ARBA00008482"/>
    </source>
</evidence>
<dbReference type="AlphaFoldDB" id="A0ABD0TZL8"/>
<comment type="caution">
    <text evidence="4">The sequence shown here is derived from an EMBL/GenBank/DDBJ whole genome shotgun (WGS) entry which is preliminary data.</text>
</comment>
<gene>
    <name evidence="4" type="ORF">M5K25_027169</name>
</gene>
<evidence type="ECO:0000256" key="2">
    <source>
        <dbReference type="ARBA" id="ARBA00022790"/>
    </source>
</evidence>
<name>A0ABD0TZL8_DENTH</name>
<feature type="domain" description="PCI" evidence="3">
    <location>
        <begin position="72"/>
        <end position="156"/>
    </location>
</feature>
<proteinExistence type="inferred from homology"/>
<keyword evidence="2" id="KW-0736">Signalosome</keyword>
<protein>
    <recommendedName>
        <fullName evidence="3">PCI domain-containing protein</fullName>
    </recommendedName>
</protein>
<dbReference type="SMART" id="SM00088">
    <property type="entry name" value="PINT"/>
    <property type="match status" value="1"/>
</dbReference>
<accession>A0ABD0TZL8</accession>
<dbReference type="GO" id="GO:0008180">
    <property type="term" value="C:COP9 signalosome"/>
    <property type="evidence" value="ECO:0007669"/>
    <property type="project" value="UniProtKB-KW"/>
</dbReference>
<sequence>MGDPELDSGFVYDEEGRTDILNSPFFNVFFGSDETADDYLDRILYQLSLSLEEHIRPGRWILTGQPPPPPLPTTSPAARIFGITCLLVLPYDQLMLELDVSNVRELEDFLINECMYSGIVRGKLDQLRRCFEVQFAAGRDLRPEQVTTMIQTLANWLTLSDNLLHSIQDKIKWADSMSDVDKRHRKEIEDKVEDVKKSLKHFWSMYLTYMMAEVTHFKQADLDLRGHDETLFSDTGGLMMEYEEDRVRSKRRRQPMP</sequence>
<dbReference type="Proteomes" id="UP001552299">
    <property type="component" value="Unassembled WGS sequence"/>
</dbReference>
<keyword evidence="5" id="KW-1185">Reference proteome</keyword>
<comment type="similarity">
    <text evidence="1">Belongs to the CSN7/EIF3M family. CSN7 subfamily.</text>
</comment>
<reference evidence="4 5" key="1">
    <citation type="journal article" date="2024" name="Plant Biotechnol. J.">
        <title>Dendrobium thyrsiflorum genome and its molecular insights into genes involved in important horticultural traits.</title>
        <authorList>
            <person name="Chen B."/>
            <person name="Wang J.Y."/>
            <person name="Zheng P.J."/>
            <person name="Li K.L."/>
            <person name="Liang Y.M."/>
            <person name="Chen X.F."/>
            <person name="Zhang C."/>
            <person name="Zhao X."/>
            <person name="He X."/>
            <person name="Zhang G.Q."/>
            <person name="Liu Z.J."/>
            <person name="Xu Q."/>
        </authorList>
    </citation>
    <scope>NUCLEOTIDE SEQUENCE [LARGE SCALE GENOMIC DNA]</scope>
    <source>
        <strain evidence="4">GZMU011</strain>
    </source>
</reference>
<evidence type="ECO:0000313" key="4">
    <source>
        <dbReference type="EMBL" id="KAL0905000.1"/>
    </source>
</evidence>
<evidence type="ECO:0000259" key="3">
    <source>
        <dbReference type="SMART" id="SM00088"/>
    </source>
</evidence>
<dbReference type="EMBL" id="JANQDX010000019">
    <property type="protein sequence ID" value="KAL0905000.1"/>
    <property type="molecule type" value="Genomic_DNA"/>
</dbReference>
<evidence type="ECO:0000313" key="5">
    <source>
        <dbReference type="Proteomes" id="UP001552299"/>
    </source>
</evidence>
<dbReference type="PANTHER" id="PTHR15350:SF5">
    <property type="entry name" value="COP9 SIGNALOSOME COMPLEX SUBUNIT 7"/>
    <property type="match status" value="1"/>
</dbReference>
<organism evidence="4 5">
    <name type="scientific">Dendrobium thyrsiflorum</name>
    <name type="common">Pinecone-like raceme dendrobium</name>
    <name type="synonym">Orchid</name>
    <dbReference type="NCBI Taxonomy" id="117978"/>
    <lineage>
        <taxon>Eukaryota</taxon>
        <taxon>Viridiplantae</taxon>
        <taxon>Streptophyta</taxon>
        <taxon>Embryophyta</taxon>
        <taxon>Tracheophyta</taxon>
        <taxon>Spermatophyta</taxon>
        <taxon>Magnoliopsida</taxon>
        <taxon>Liliopsida</taxon>
        <taxon>Asparagales</taxon>
        <taxon>Orchidaceae</taxon>
        <taxon>Epidendroideae</taxon>
        <taxon>Malaxideae</taxon>
        <taxon>Dendrobiinae</taxon>
        <taxon>Dendrobium</taxon>
    </lineage>
</organism>